<dbReference type="Pfam" id="PF13259">
    <property type="entry name" value="clamp_Gag1-like"/>
    <property type="match status" value="1"/>
</dbReference>
<dbReference type="EMBL" id="CM010716">
    <property type="protein sequence ID" value="RZC51112.1"/>
    <property type="molecule type" value="Genomic_DNA"/>
</dbReference>
<organism evidence="2 3">
    <name type="scientific">Papaver somniferum</name>
    <name type="common">Opium poppy</name>
    <dbReference type="NCBI Taxonomy" id="3469"/>
    <lineage>
        <taxon>Eukaryota</taxon>
        <taxon>Viridiplantae</taxon>
        <taxon>Streptophyta</taxon>
        <taxon>Embryophyta</taxon>
        <taxon>Tracheophyta</taxon>
        <taxon>Spermatophyta</taxon>
        <taxon>Magnoliopsida</taxon>
        <taxon>Ranunculales</taxon>
        <taxon>Papaveraceae</taxon>
        <taxon>Papaveroideae</taxon>
        <taxon>Papaver</taxon>
    </lineage>
</organism>
<gene>
    <name evidence="2" type="ORF">C5167_019538</name>
</gene>
<dbReference type="AlphaFoldDB" id="A0A4Y7ITT0"/>
<accession>A0A4Y7ITT0</accession>
<name>A0A4Y7ITT0_PAPSO</name>
<feature type="domain" description="Gag1-like clamp" evidence="1">
    <location>
        <begin position="129"/>
        <end position="203"/>
    </location>
</feature>
<dbReference type="PANTHER" id="PTHR33373:SF1">
    <property type="entry name" value="DUF4050 DOMAIN-CONTAINING PROTEIN"/>
    <property type="match status" value="1"/>
</dbReference>
<protein>
    <recommendedName>
        <fullName evidence="1">Gag1-like clamp domain-containing protein</fullName>
    </recommendedName>
</protein>
<proteinExistence type="predicted"/>
<evidence type="ECO:0000313" key="3">
    <source>
        <dbReference type="Proteomes" id="UP000316621"/>
    </source>
</evidence>
<dbReference type="OMA" id="CVYSCIL"/>
<dbReference type="STRING" id="3469.A0A4Y7ITT0"/>
<reference evidence="2 3" key="1">
    <citation type="journal article" date="2018" name="Science">
        <title>The opium poppy genome and morphinan production.</title>
        <authorList>
            <person name="Guo L."/>
            <person name="Winzer T."/>
            <person name="Yang X."/>
            <person name="Li Y."/>
            <person name="Ning Z."/>
            <person name="He Z."/>
            <person name="Teodor R."/>
            <person name="Lu Y."/>
            <person name="Bowser T.A."/>
            <person name="Graham I.A."/>
            <person name="Ye K."/>
        </authorList>
    </citation>
    <scope>NUCLEOTIDE SEQUENCE [LARGE SCALE GENOMIC DNA]</scope>
    <source>
        <strain evidence="3">cv. HN1</strain>
        <tissue evidence="2">Leaves</tissue>
    </source>
</reference>
<evidence type="ECO:0000313" key="2">
    <source>
        <dbReference type="EMBL" id="RZC51112.1"/>
    </source>
</evidence>
<evidence type="ECO:0000259" key="1">
    <source>
        <dbReference type="Pfam" id="PF13259"/>
    </source>
</evidence>
<keyword evidence="3" id="KW-1185">Reference proteome</keyword>
<dbReference type="PANTHER" id="PTHR33373">
    <property type="entry name" value="OS07G0479600 PROTEIN"/>
    <property type="match status" value="1"/>
</dbReference>
<sequence length="203" mass="22838">MESHRVSRFCVYSCILNHIAGYSLGLSETETYGIDSAPMLARKYLSHLSFLSSAKSHSEVATSRSCQYSVLVLIISLVKPDLLQNRGCLGCCSLPTHLLSTDEKGQRGQRQPVRKPSILEDFWSTTSTCEMDNGFLLWKQVREQWLGNKKSDKPSAKGREPVLSWNATYEGLLGTNKPFARPVPLSEMVDFLVDVWEQEGLYD</sequence>
<dbReference type="Proteomes" id="UP000316621">
    <property type="component" value="Chromosome 2"/>
</dbReference>
<dbReference type="Gramene" id="RZC51112">
    <property type="protein sequence ID" value="RZC51112"/>
    <property type="gene ID" value="C5167_019538"/>
</dbReference>
<dbReference type="InterPro" id="IPR025124">
    <property type="entry name" value="Gag1-like_clamp"/>
</dbReference>